<evidence type="ECO:0000313" key="2">
    <source>
        <dbReference type="EMBL" id="CUG87687.1"/>
    </source>
</evidence>
<organism evidence="2 3">
    <name type="scientific">Bodo saltans</name>
    <name type="common">Flagellated protozoan</name>
    <dbReference type="NCBI Taxonomy" id="75058"/>
    <lineage>
        <taxon>Eukaryota</taxon>
        <taxon>Discoba</taxon>
        <taxon>Euglenozoa</taxon>
        <taxon>Kinetoplastea</taxon>
        <taxon>Metakinetoplastina</taxon>
        <taxon>Eubodonida</taxon>
        <taxon>Bodonidae</taxon>
        <taxon>Bodo</taxon>
    </lineage>
</organism>
<dbReference type="VEuPathDB" id="TriTrypDB:BSAL_11450"/>
<reference evidence="3" key="1">
    <citation type="submission" date="2015-09" db="EMBL/GenBank/DDBJ databases">
        <authorList>
            <consortium name="Pathogen Informatics"/>
        </authorList>
    </citation>
    <scope>NUCLEOTIDE SEQUENCE [LARGE SCALE GENOMIC DNA]</scope>
    <source>
        <strain evidence="3">Lake Konstanz</strain>
    </source>
</reference>
<proteinExistence type="predicted"/>
<evidence type="ECO:0000313" key="3">
    <source>
        <dbReference type="Proteomes" id="UP000051952"/>
    </source>
</evidence>
<accession>A0A0S4JBP5</accession>
<dbReference type="AlphaFoldDB" id="A0A0S4JBP5"/>
<evidence type="ECO:0000256" key="1">
    <source>
        <dbReference type="SAM" id="Phobius"/>
    </source>
</evidence>
<sequence>MELFNTFYEWLRLFRFRRKPMLPILAGLFMFMSLLQLSVLTTRRTATGCTQTRRGRRWSYSDSMEVDATLHDDELLTSDAPLLLRSSFHAARSPTTLCIGVPLRDEATVADTRFLDALQVNAFDGRIGHSRVVFYVTTRGQHLLDSAVNVSRHFVRYDGGKAGTPLRFNGAVDVLRPTALASNATLGMMINQLLVPFTSNGNSGSGAERCSHILLLDPLLTPVGDSFVHTMVKDIKGSDAVAATCTTHWHHHNNSSSSTEASQNQTEYFVVVDRGLNVTLNEKNSASSTTPSSSSPHAVVTRNDFGVVRTRLDDHDTHREKEGHRAVHVFSPYCVLIDWAEIRKRSAAVATQQAPEGERKERKRQRVGLQVSAVVAAEGTVVDVLLHRASELFEISDVLTQWTELLAAQLARLTPKEMRELEDVHRRTVRKAFKTSLDAQQVVASITASSSNVHKRSSSLVTNQQQLLWNSCGNAHPSTTTTVESIHCVAVKAQEQMKLWHDTLSQQAVEEIPLFVPPEDHVGWSLSMAIYKLLFRSNVTMTSPAAPPLVASSAPCVINDNPTGLLTASQVGHRDLLQRSSFPLTSRDIFWSEHKTALERVLPALFHRQV</sequence>
<keyword evidence="3" id="KW-1185">Reference proteome</keyword>
<feature type="transmembrane region" description="Helical" evidence="1">
    <location>
        <begin position="21"/>
        <end position="40"/>
    </location>
</feature>
<keyword evidence="1" id="KW-0472">Membrane</keyword>
<gene>
    <name evidence="2" type="ORF">BSAL_11450</name>
</gene>
<protein>
    <submittedName>
        <fullName evidence="2">Membrane-associated protein, putative</fullName>
    </submittedName>
</protein>
<dbReference type="Proteomes" id="UP000051952">
    <property type="component" value="Unassembled WGS sequence"/>
</dbReference>
<keyword evidence="1" id="KW-0812">Transmembrane</keyword>
<name>A0A0S4JBP5_BODSA</name>
<dbReference type="EMBL" id="CYKH01001573">
    <property type="protein sequence ID" value="CUG87687.1"/>
    <property type="molecule type" value="Genomic_DNA"/>
</dbReference>
<keyword evidence="1" id="KW-1133">Transmembrane helix</keyword>